<organism evidence="1 2">
    <name type="scientific">Hyphococcus lacteus</name>
    <dbReference type="NCBI Taxonomy" id="3143536"/>
    <lineage>
        <taxon>Bacteria</taxon>
        <taxon>Pseudomonadati</taxon>
        <taxon>Pseudomonadota</taxon>
        <taxon>Alphaproteobacteria</taxon>
        <taxon>Parvularculales</taxon>
        <taxon>Parvularculaceae</taxon>
        <taxon>Hyphococcus</taxon>
    </lineage>
</organism>
<evidence type="ECO:0000313" key="2">
    <source>
        <dbReference type="Proteomes" id="UP001560685"/>
    </source>
</evidence>
<accession>A0ABV3Z4D5</accession>
<dbReference type="RefSeq" id="WP_369313013.1">
    <property type="nucleotide sequence ID" value="NZ_JBEHZE010000001.1"/>
</dbReference>
<evidence type="ECO:0000313" key="1">
    <source>
        <dbReference type="EMBL" id="MEX6633072.1"/>
    </source>
</evidence>
<reference evidence="1 2" key="1">
    <citation type="submission" date="2024-05" db="EMBL/GenBank/DDBJ databases">
        <title>Three bacterial strains, DH-69, EH-24, and ECK-19 isolated from coastal sediments.</title>
        <authorList>
            <person name="Ye Y.-Q."/>
            <person name="Du Z.-J."/>
        </authorList>
    </citation>
    <scope>NUCLEOTIDE SEQUENCE [LARGE SCALE GENOMIC DNA]</scope>
    <source>
        <strain evidence="1 2">ECK-19</strain>
    </source>
</reference>
<dbReference type="Proteomes" id="UP001560685">
    <property type="component" value="Unassembled WGS sequence"/>
</dbReference>
<dbReference type="EMBL" id="JBEHZE010000001">
    <property type="protein sequence ID" value="MEX6633072.1"/>
    <property type="molecule type" value="Genomic_DNA"/>
</dbReference>
<name>A0ABV3Z4D5_9PROT</name>
<sequence length="225" mass="25285">MSMITIFEIEPAKTEQFKAAWETIRDTAEANDYPYTDMVGSWRNTHWMVTPLKNFADVDSLMAARDAVEEAGGKRFIKAVDNFVGSMTNSHTFFVMNDSELSYWPDGAEAGPFMEIDTFHYKYGAKDEMRTILSEYKALMAEMESPYPYQVSWDGIGTEGNSVTIVSYSKDAVALAQANAAMGEMMDGNKKSEALFDRYRKISTGSETMYGKYNAEASINPPNME</sequence>
<evidence type="ECO:0008006" key="3">
    <source>
        <dbReference type="Google" id="ProtNLM"/>
    </source>
</evidence>
<proteinExistence type="predicted"/>
<gene>
    <name evidence="1" type="ORF">ABFZ84_05870</name>
</gene>
<keyword evidence="2" id="KW-1185">Reference proteome</keyword>
<protein>
    <recommendedName>
        <fullName evidence="3">ABM domain-containing protein</fullName>
    </recommendedName>
</protein>
<comment type="caution">
    <text evidence="1">The sequence shown here is derived from an EMBL/GenBank/DDBJ whole genome shotgun (WGS) entry which is preliminary data.</text>
</comment>